<protein>
    <submittedName>
        <fullName evidence="1">Uncharacterized protein</fullName>
    </submittedName>
</protein>
<evidence type="ECO:0000313" key="1">
    <source>
        <dbReference type="EMBL" id="CAK9069353.1"/>
    </source>
</evidence>
<organism evidence="1 2">
    <name type="scientific">Durusdinium trenchii</name>
    <dbReference type="NCBI Taxonomy" id="1381693"/>
    <lineage>
        <taxon>Eukaryota</taxon>
        <taxon>Sar</taxon>
        <taxon>Alveolata</taxon>
        <taxon>Dinophyceae</taxon>
        <taxon>Suessiales</taxon>
        <taxon>Symbiodiniaceae</taxon>
        <taxon>Durusdinium</taxon>
    </lineage>
</organism>
<feature type="non-terminal residue" evidence="1">
    <location>
        <position position="57"/>
    </location>
</feature>
<name>A0ABP0P127_9DINO</name>
<gene>
    <name evidence="1" type="ORF">SCF082_LOCUS34732</name>
</gene>
<dbReference type="Proteomes" id="UP001642464">
    <property type="component" value="Unassembled WGS sequence"/>
</dbReference>
<proteinExistence type="predicted"/>
<comment type="caution">
    <text evidence="1">The sequence shown here is derived from an EMBL/GenBank/DDBJ whole genome shotgun (WGS) entry which is preliminary data.</text>
</comment>
<dbReference type="EMBL" id="CAXAMM010032212">
    <property type="protein sequence ID" value="CAK9069353.1"/>
    <property type="molecule type" value="Genomic_DNA"/>
</dbReference>
<feature type="non-terminal residue" evidence="1">
    <location>
        <position position="1"/>
    </location>
</feature>
<sequence>EATDAAGKIIATMMIVDIVLNETKYPKVNESYRKVCRFMAKKFGLSPPDMAPMLKTK</sequence>
<evidence type="ECO:0000313" key="2">
    <source>
        <dbReference type="Proteomes" id="UP001642464"/>
    </source>
</evidence>
<reference evidence="1 2" key="1">
    <citation type="submission" date="2024-02" db="EMBL/GenBank/DDBJ databases">
        <authorList>
            <person name="Chen Y."/>
            <person name="Shah S."/>
            <person name="Dougan E. K."/>
            <person name="Thang M."/>
            <person name="Chan C."/>
        </authorList>
    </citation>
    <scope>NUCLEOTIDE SEQUENCE [LARGE SCALE GENOMIC DNA]</scope>
</reference>
<accession>A0ABP0P127</accession>
<keyword evidence="2" id="KW-1185">Reference proteome</keyword>